<feature type="compositionally biased region" description="Polar residues" evidence="1">
    <location>
        <begin position="136"/>
        <end position="147"/>
    </location>
</feature>
<evidence type="ECO:0000313" key="2">
    <source>
        <dbReference type="Ensembl" id="ENSCSAVP00000016225.1"/>
    </source>
</evidence>
<dbReference type="Proteomes" id="UP000007875">
    <property type="component" value="Unassembled WGS sequence"/>
</dbReference>
<evidence type="ECO:0000256" key="1">
    <source>
        <dbReference type="SAM" id="MobiDB-lite"/>
    </source>
</evidence>
<reference evidence="2" key="2">
    <citation type="submission" date="2025-08" db="UniProtKB">
        <authorList>
            <consortium name="Ensembl"/>
        </authorList>
    </citation>
    <scope>IDENTIFICATION</scope>
</reference>
<feature type="compositionally biased region" description="Polar residues" evidence="1">
    <location>
        <begin position="93"/>
        <end position="128"/>
    </location>
</feature>
<dbReference type="GeneTree" id="ENSGT00950000183156"/>
<proteinExistence type="predicted"/>
<dbReference type="Ensembl" id="ENSCSAVT00000016406.1">
    <property type="protein sequence ID" value="ENSCSAVP00000016225.1"/>
    <property type="gene ID" value="ENSCSAVG00000009544.1"/>
</dbReference>
<feature type="region of interest" description="Disordered" evidence="1">
    <location>
        <begin position="90"/>
        <end position="157"/>
    </location>
</feature>
<keyword evidence="3" id="KW-1185">Reference proteome</keyword>
<reference evidence="2" key="3">
    <citation type="submission" date="2025-09" db="UniProtKB">
        <authorList>
            <consortium name="Ensembl"/>
        </authorList>
    </citation>
    <scope>IDENTIFICATION</scope>
</reference>
<dbReference type="AlphaFoldDB" id="H2ZF59"/>
<name>H2ZF59_CIOSA</name>
<reference evidence="3" key="1">
    <citation type="submission" date="2003-08" db="EMBL/GenBank/DDBJ databases">
        <authorList>
            <person name="Birren B."/>
            <person name="Nusbaum C."/>
            <person name="Abebe A."/>
            <person name="Abouelleil A."/>
            <person name="Adekoya E."/>
            <person name="Ait-zahra M."/>
            <person name="Allen N."/>
            <person name="Allen T."/>
            <person name="An P."/>
            <person name="Anderson M."/>
            <person name="Anderson S."/>
            <person name="Arachchi H."/>
            <person name="Armbruster J."/>
            <person name="Bachantsang P."/>
            <person name="Baldwin J."/>
            <person name="Barry A."/>
            <person name="Bayul T."/>
            <person name="Blitshsteyn B."/>
            <person name="Bloom T."/>
            <person name="Blye J."/>
            <person name="Boguslavskiy L."/>
            <person name="Borowsky M."/>
            <person name="Boukhgalter B."/>
            <person name="Brunache A."/>
            <person name="Butler J."/>
            <person name="Calixte N."/>
            <person name="Calvo S."/>
            <person name="Camarata J."/>
            <person name="Campo K."/>
            <person name="Chang J."/>
            <person name="Cheshatsang Y."/>
            <person name="Citroen M."/>
            <person name="Collymore A."/>
            <person name="Considine T."/>
            <person name="Cook A."/>
            <person name="Cooke P."/>
            <person name="Corum B."/>
            <person name="Cuomo C."/>
            <person name="David R."/>
            <person name="Dawoe T."/>
            <person name="Degray S."/>
            <person name="Dodge S."/>
            <person name="Dooley K."/>
            <person name="Dorje P."/>
            <person name="Dorjee K."/>
            <person name="Dorris L."/>
            <person name="Duffey N."/>
            <person name="Dupes A."/>
            <person name="Elkins T."/>
            <person name="Engels R."/>
            <person name="Erickson J."/>
            <person name="Farina A."/>
            <person name="Faro S."/>
            <person name="Ferreira P."/>
            <person name="Fischer H."/>
            <person name="Fitzgerald M."/>
            <person name="Foley K."/>
            <person name="Gage D."/>
            <person name="Galagan J."/>
            <person name="Gearin G."/>
            <person name="Gnerre S."/>
            <person name="Gnirke A."/>
            <person name="Goyette A."/>
            <person name="Graham J."/>
            <person name="Grandbois E."/>
            <person name="Gyaltsen K."/>
            <person name="Hafez N."/>
            <person name="Hagopian D."/>
            <person name="Hagos B."/>
            <person name="Hall J."/>
            <person name="Hatcher B."/>
            <person name="Heller A."/>
            <person name="Higgins H."/>
            <person name="Honan T."/>
            <person name="Horn A."/>
            <person name="Houde N."/>
            <person name="Hughes L."/>
            <person name="Hulme W."/>
            <person name="Husby E."/>
            <person name="Iliev I."/>
            <person name="Jaffe D."/>
            <person name="Jones C."/>
            <person name="Kamal M."/>
            <person name="Kamat A."/>
            <person name="Kamvysselis M."/>
            <person name="Karlsson E."/>
            <person name="Kells C."/>
            <person name="Kieu A."/>
            <person name="Kisner P."/>
            <person name="Kodira C."/>
            <person name="Kulbokas E."/>
            <person name="Labutti K."/>
            <person name="Lama D."/>
            <person name="Landers T."/>
            <person name="Leger J."/>
            <person name="Levine S."/>
            <person name="Lewis D."/>
            <person name="Lewis T."/>
            <person name="Lindblad-toh K."/>
            <person name="Liu X."/>
            <person name="Lokyitsang T."/>
            <person name="Lokyitsang Y."/>
            <person name="Lucien O."/>
            <person name="Lui A."/>
            <person name="Ma L.J."/>
            <person name="Mabbitt R."/>
            <person name="Macdonald J."/>
            <person name="Maclean C."/>
            <person name="Major J."/>
            <person name="Manning J."/>
            <person name="Marabella R."/>
            <person name="Maru K."/>
            <person name="Matthews C."/>
            <person name="Mauceli E."/>
            <person name="Mccarthy M."/>
            <person name="Mcdonough S."/>
            <person name="Mcghee T."/>
            <person name="Meldrim J."/>
            <person name="Meneus L."/>
            <person name="Mesirov J."/>
            <person name="Mihalev A."/>
            <person name="Mihova T."/>
            <person name="Mikkelsen T."/>
            <person name="Mlenga V."/>
            <person name="Moru K."/>
            <person name="Mozes J."/>
            <person name="Mulrain L."/>
            <person name="Munson G."/>
            <person name="Naylor J."/>
            <person name="Newes C."/>
            <person name="Nguyen C."/>
            <person name="Nguyen N."/>
            <person name="Nguyen T."/>
            <person name="Nicol R."/>
            <person name="Nielsen C."/>
            <person name="Nizzari M."/>
            <person name="Norbu C."/>
            <person name="Norbu N."/>
            <person name="O'donnell P."/>
            <person name="Okoawo O."/>
            <person name="O'leary S."/>
            <person name="Omotosho B."/>
            <person name="O'neill K."/>
            <person name="Osman S."/>
            <person name="Parker S."/>
            <person name="Perrin D."/>
            <person name="Phunkhang P."/>
            <person name="Piqani B."/>
            <person name="Purcell S."/>
            <person name="Rachupka T."/>
            <person name="Ramasamy U."/>
            <person name="Rameau R."/>
            <person name="Ray V."/>
            <person name="Raymond C."/>
            <person name="Retta R."/>
            <person name="Richardson S."/>
            <person name="Rise C."/>
            <person name="Rodriguez J."/>
            <person name="Rogers J."/>
            <person name="Rogov P."/>
            <person name="Rutman M."/>
            <person name="Schupbach R."/>
            <person name="Seaman C."/>
            <person name="Settipalli S."/>
            <person name="Sharpe T."/>
            <person name="Sheridan J."/>
            <person name="Sherpa N."/>
            <person name="Shi J."/>
            <person name="Smirnov S."/>
            <person name="Smith C."/>
            <person name="Sougnez C."/>
            <person name="Spencer B."/>
            <person name="Stalker J."/>
            <person name="Stange-thomann N."/>
            <person name="Stavropoulos S."/>
            <person name="Stetson K."/>
            <person name="Stone C."/>
            <person name="Stone S."/>
            <person name="Stubbs M."/>
            <person name="Talamas J."/>
            <person name="Tchuinga P."/>
            <person name="Tenzing P."/>
            <person name="Tesfaye S."/>
            <person name="Theodore J."/>
            <person name="Thoulutsang Y."/>
            <person name="Topham K."/>
            <person name="Towey S."/>
            <person name="Tsamla T."/>
            <person name="Tsomo N."/>
            <person name="Vallee D."/>
            <person name="Vassiliev H."/>
            <person name="Venkataraman V."/>
            <person name="Vinson J."/>
            <person name="Vo A."/>
            <person name="Wade C."/>
            <person name="Wang S."/>
            <person name="Wangchuk T."/>
            <person name="Wangdi T."/>
            <person name="Whittaker C."/>
            <person name="Wilkinson J."/>
            <person name="Wu Y."/>
            <person name="Wyman D."/>
            <person name="Yadav S."/>
            <person name="Yang S."/>
            <person name="Yang X."/>
            <person name="Yeager S."/>
            <person name="Yee E."/>
            <person name="Young G."/>
            <person name="Zainoun J."/>
            <person name="Zembeck L."/>
            <person name="Zimmer A."/>
            <person name="Zody M."/>
            <person name="Lander E."/>
        </authorList>
    </citation>
    <scope>NUCLEOTIDE SEQUENCE [LARGE SCALE GENOMIC DNA]</scope>
</reference>
<evidence type="ECO:0000313" key="3">
    <source>
        <dbReference type="Proteomes" id="UP000007875"/>
    </source>
</evidence>
<organism evidence="2 3">
    <name type="scientific">Ciona savignyi</name>
    <name type="common">Pacific transparent sea squirt</name>
    <dbReference type="NCBI Taxonomy" id="51511"/>
    <lineage>
        <taxon>Eukaryota</taxon>
        <taxon>Metazoa</taxon>
        <taxon>Chordata</taxon>
        <taxon>Tunicata</taxon>
        <taxon>Ascidiacea</taxon>
        <taxon>Phlebobranchia</taxon>
        <taxon>Cionidae</taxon>
        <taxon>Ciona</taxon>
    </lineage>
</organism>
<dbReference type="HOGENOM" id="CLU_1083875_0_0_1"/>
<sequence>TVSTVLTRGLVAPSPITHHSTTIIDIRGTTVVRAVGAQWATEVPPRASLHHPVPQWLDYGSVDDYDETNGAPLRHNHDFERYSTLPRLRENGGHSQIRSAPSHNRRPASTSGYPAPSVISTPITTGTATIRRKPSSKFNSVRRTSNAPKPVTPPTVPGNAVSNLMSTFQQPDTNYRQNSYNHNNHNNNFEGTPVYSGEYDVNGDVNPMRDMTLKFQGVDVLETPTQTPTGLEYNPGDMNLYPGISPIPGVSPLLTRD</sequence>
<protein>
    <submittedName>
        <fullName evidence="2">Uncharacterized protein</fullName>
    </submittedName>
</protein>
<accession>H2ZF59</accession>